<dbReference type="EMBL" id="WXEF01000003">
    <property type="protein sequence ID" value="MZR88244.1"/>
    <property type="molecule type" value="Genomic_DNA"/>
</dbReference>
<organism evidence="12 13">
    <name type="scientific">Bifidobacterium longum</name>
    <dbReference type="NCBI Taxonomy" id="216816"/>
    <lineage>
        <taxon>Bacteria</taxon>
        <taxon>Bacillati</taxon>
        <taxon>Actinomycetota</taxon>
        <taxon>Actinomycetes</taxon>
        <taxon>Bifidobacteriales</taxon>
        <taxon>Bifidobacteriaceae</taxon>
        <taxon>Bifidobacterium</taxon>
    </lineage>
</organism>
<dbReference type="Gene3D" id="3.30.70.240">
    <property type="match status" value="1"/>
</dbReference>
<dbReference type="Pfam" id="PF09827">
    <property type="entry name" value="CRISPR_Cas2"/>
    <property type="match status" value="1"/>
</dbReference>
<protein>
    <recommendedName>
        <fullName evidence="9">CRISPR-associated endoribonuclease Cas2</fullName>
        <ecNumber evidence="9">3.1.-.-</ecNumber>
    </recommendedName>
</protein>
<dbReference type="InterPro" id="IPR021127">
    <property type="entry name" value="CRISPR_associated_Cas2"/>
</dbReference>
<dbReference type="EMBL" id="NJNR01000022">
    <property type="protein sequence ID" value="RDX08775.1"/>
    <property type="molecule type" value="Genomic_DNA"/>
</dbReference>
<comment type="function">
    <text evidence="9">CRISPR (clustered regularly interspaced short palindromic repeat), is an adaptive immune system that provides protection against mobile genetic elements (viruses, transposable elements and conjugative plasmids). CRISPR clusters contain sequences complementary to antecedent mobile elements and target invading nucleic acids. CRISPR clusters are transcribed and processed into CRISPR RNA (crRNA). Functions as a ssRNA-specific endoribonuclease. Involved in the integration of spacer DNA into the CRISPR cassette.</text>
</comment>
<reference evidence="10 14" key="2">
    <citation type="journal article" date="2019" name="Nat. Med.">
        <title>A library of human gut bacterial isolates paired with longitudinal multiomics data enables mechanistic microbiome research.</title>
        <authorList>
            <person name="Poyet M."/>
            <person name="Groussin M."/>
            <person name="Gibbons S.M."/>
            <person name="Avila-Pacheco J."/>
            <person name="Jiang X."/>
            <person name="Kearney S.M."/>
            <person name="Perrotta A.R."/>
            <person name="Berdy B."/>
            <person name="Zhao S."/>
            <person name="Lieberman T.D."/>
            <person name="Swanson P.K."/>
            <person name="Smith M."/>
            <person name="Roesemann S."/>
            <person name="Alexander J.E."/>
            <person name="Rich S.A."/>
            <person name="Livny J."/>
            <person name="Vlamakis H."/>
            <person name="Clish C."/>
            <person name="Bullock K."/>
            <person name="Deik A."/>
            <person name="Scott J."/>
            <person name="Pierce K.A."/>
            <person name="Xavier R.J."/>
            <person name="Alm E.J."/>
        </authorList>
    </citation>
    <scope>NUCLEOTIDE SEQUENCE</scope>
    <source>
        <strain evidence="10 14">BIOML-A395</strain>
        <strain evidence="11">BIOML-A409</strain>
    </source>
</reference>
<evidence type="ECO:0000313" key="14">
    <source>
        <dbReference type="Proteomes" id="UP000466472"/>
    </source>
</evidence>
<keyword evidence="7 9" id="KW-0460">Magnesium</keyword>
<sequence>MSDEQRSYLIAYDVKDDRRRSHVAKLLQSYGERMQYSVFLLRIRPAKLIAVQTVLETEIDLLSDSVVVCDLGPSNRVNQALNFIGVRGYKDIVIPTII</sequence>
<dbReference type="Proteomes" id="UP000257074">
    <property type="component" value="Unassembled WGS sequence"/>
</dbReference>
<keyword evidence="3 9" id="KW-0540">Nuclease</keyword>
<dbReference type="GO" id="GO:0004521">
    <property type="term" value="F:RNA endonuclease activity"/>
    <property type="evidence" value="ECO:0007669"/>
    <property type="project" value="InterPro"/>
</dbReference>
<dbReference type="SUPFAM" id="SSF143430">
    <property type="entry name" value="TTP0101/SSO1404-like"/>
    <property type="match status" value="1"/>
</dbReference>
<comment type="similarity">
    <text evidence="2 9">Belongs to the CRISPR-associated endoribonuclease Cas2 protein family.</text>
</comment>
<comment type="caution">
    <text evidence="12">The sequence shown here is derived from an EMBL/GenBank/DDBJ whole genome shotgun (WGS) entry which is preliminary data.</text>
</comment>
<keyword evidence="8 9" id="KW-0051">Antiviral defense</keyword>
<comment type="subunit">
    <text evidence="9">Homodimer, forms a heterotetramer with a Cas1 homodimer.</text>
</comment>
<evidence type="ECO:0000313" key="10">
    <source>
        <dbReference type="EMBL" id="MZR88244.1"/>
    </source>
</evidence>
<dbReference type="PANTHER" id="PTHR34405:SF3">
    <property type="entry name" value="CRISPR-ASSOCIATED ENDORIBONUCLEASE CAS2 3"/>
    <property type="match status" value="1"/>
</dbReference>
<evidence type="ECO:0000256" key="2">
    <source>
        <dbReference type="ARBA" id="ARBA00009959"/>
    </source>
</evidence>
<dbReference type="EMBL" id="WXDR01000003">
    <property type="protein sequence ID" value="MZU07968.1"/>
    <property type="molecule type" value="Genomic_DNA"/>
</dbReference>
<dbReference type="RefSeq" id="WP_080714434.1">
    <property type="nucleotide sequence ID" value="NZ_CP046514.1"/>
</dbReference>
<dbReference type="PANTHER" id="PTHR34405">
    <property type="entry name" value="CRISPR-ASSOCIATED ENDORIBONUCLEASE CAS2"/>
    <property type="match status" value="1"/>
</dbReference>
<dbReference type="NCBIfam" id="TIGR01573">
    <property type="entry name" value="cas2"/>
    <property type="match status" value="1"/>
</dbReference>
<keyword evidence="4 9" id="KW-0479">Metal-binding</keyword>
<reference evidence="12 13" key="1">
    <citation type="journal article" date="2017" name="Anaerobe">
        <title>Quantification, isolation and characterization of Bifidobacterium from the vaginal microbiomes of reproductive aged women.</title>
        <authorList>
            <person name="Freitas A.C."/>
            <person name="Hill J.E."/>
        </authorList>
    </citation>
    <scope>NUCLEOTIDE SEQUENCE [LARGE SCALE GENOMIC DNA]</scope>
    <source>
        <strain evidence="12 13">N6D05</strain>
    </source>
</reference>
<evidence type="ECO:0000256" key="6">
    <source>
        <dbReference type="ARBA" id="ARBA00022801"/>
    </source>
</evidence>
<dbReference type="EC" id="3.1.-.-" evidence="9"/>
<evidence type="ECO:0000256" key="7">
    <source>
        <dbReference type="ARBA" id="ARBA00022842"/>
    </source>
</evidence>
<gene>
    <name evidence="9 12" type="primary">cas2</name>
    <name evidence="12" type="ORF">CE169_05330</name>
    <name evidence="10" type="ORF">GT999_02755</name>
    <name evidence="11" type="ORF">GUA24_02765</name>
</gene>
<dbReference type="Proteomes" id="UP000638311">
    <property type="component" value="Unassembled WGS sequence"/>
</dbReference>
<dbReference type="Proteomes" id="UP000466472">
    <property type="component" value="Unassembled WGS sequence"/>
</dbReference>
<evidence type="ECO:0000256" key="5">
    <source>
        <dbReference type="ARBA" id="ARBA00022759"/>
    </source>
</evidence>
<evidence type="ECO:0000313" key="11">
    <source>
        <dbReference type="EMBL" id="MZU07968.1"/>
    </source>
</evidence>
<dbReference type="GO" id="GO:0043571">
    <property type="term" value="P:maintenance of CRISPR repeat elements"/>
    <property type="evidence" value="ECO:0007669"/>
    <property type="project" value="UniProtKB-UniRule"/>
</dbReference>
<evidence type="ECO:0000256" key="3">
    <source>
        <dbReference type="ARBA" id="ARBA00022722"/>
    </source>
</evidence>
<accession>A0A3D8TZA2</accession>
<evidence type="ECO:0000256" key="9">
    <source>
        <dbReference type="HAMAP-Rule" id="MF_01471"/>
    </source>
</evidence>
<evidence type="ECO:0000256" key="1">
    <source>
        <dbReference type="ARBA" id="ARBA00001946"/>
    </source>
</evidence>
<evidence type="ECO:0000313" key="12">
    <source>
        <dbReference type="EMBL" id="RDX08775.1"/>
    </source>
</evidence>
<dbReference type="HAMAP" id="MF_01471">
    <property type="entry name" value="Cas2"/>
    <property type="match status" value="1"/>
</dbReference>
<dbReference type="GO" id="GO:0016787">
    <property type="term" value="F:hydrolase activity"/>
    <property type="evidence" value="ECO:0007669"/>
    <property type="project" value="UniProtKB-KW"/>
</dbReference>
<comment type="cofactor">
    <cofactor evidence="1 9">
        <name>Mg(2+)</name>
        <dbReference type="ChEBI" id="CHEBI:18420"/>
    </cofactor>
</comment>
<name>A0A3D8TZA2_BIFLN</name>
<dbReference type="InterPro" id="IPR019199">
    <property type="entry name" value="Virulence_VapD/CRISPR_Cas2"/>
</dbReference>
<keyword evidence="5 9" id="KW-0255">Endonuclease</keyword>
<evidence type="ECO:0000313" key="13">
    <source>
        <dbReference type="Proteomes" id="UP000257074"/>
    </source>
</evidence>
<proteinExistence type="inferred from homology"/>
<evidence type="ECO:0000256" key="8">
    <source>
        <dbReference type="ARBA" id="ARBA00023118"/>
    </source>
</evidence>
<keyword evidence="6 9" id="KW-0378">Hydrolase</keyword>
<evidence type="ECO:0000256" key="4">
    <source>
        <dbReference type="ARBA" id="ARBA00022723"/>
    </source>
</evidence>
<dbReference type="GO" id="GO:0051607">
    <property type="term" value="P:defense response to virus"/>
    <property type="evidence" value="ECO:0007669"/>
    <property type="project" value="UniProtKB-UniRule"/>
</dbReference>
<dbReference type="GO" id="GO:0046872">
    <property type="term" value="F:metal ion binding"/>
    <property type="evidence" value="ECO:0007669"/>
    <property type="project" value="UniProtKB-UniRule"/>
</dbReference>
<dbReference type="AlphaFoldDB" id="A0A3D8TZA2"/>
<feature type="binding site" evidence="9">
    <location>
        <position position="13"/>
    </location>
    <ligand>
        <name>Mg(2+)</name>
        <dbReference type="ChEBI" id="CHEBI:18420"/>
        <note>catalytic</note>
    </ligand>
</feature>
<dbReference type="CDD" id="cd09725">
    <property type="entry name" value="Cas2_I_II_III"/>
    <property type="match status" value="1"/>
</dbReference>